<feature type="region of interest" description="Disordered" evidence="1">
    <location>
        <begin position="966"/>
        <end position="987"/>
    </location>
</feature>
<feature type="compositionally biased region" description="Polar residues" evidence="1">
    <location>
        <begin position="42"/>
        <end position="60"/>
    </location>
</feature>
<feature type="region of interest" description="Disordered" evidence="1">
    <location>
        <begin position="381"/>
        <end position="404"/>
    </location>
</feature>
<feature type="region of interest" description="Disordered" evidence="1">
    <location>
        <begin position="1"/>
        <end position="65"/>
    </location>
</feature>
<feature type="region of interest" description="Disordered" evidence="1">
    <location>
        <begin position="252"/>
        <end position="276"/>
    </location>
</feature>
<dbReference type="PANTHER" id="PTHR42085">
    <property type="entry name" value="F-BOX DOMAIN-CONTAINING PROTEIN"/>
    <property type="match status" value="1"/>
</dbReference>
<evidence type="ECO:0000313" key="3">
    <source>
        <dbReference type="Proteomes" id="UP000249619"/>
    </source>
</evidence>
<dbReference type="AlphaFoldDB" id="A0A364MZC8"/>
<evidence type="ECO:0000313" key="2">
    <source>
        <dbReference type="EMBL" id="RAR07780.1"/>
    </source>
</evidence>
<feature type="region of interest" description="Disordered" evidence="1">
    <location>
        <begin position="289"/>
        <end position="315"/>
    </location>
</feature>
<dbReference type="Proteomes" id="UP000249619">
    <property type="component" value="Unassembled WGS sequence"/>
</dbReference>
<feature type="compositionally biased region" description="Low complexity" evidence="1">
    <location>
        <begin position="1"/>
        <end position="21"/>
    </location>
</feature>
<dbReference type="InterPro" id="IPR038883">
    <property type="entry name" value="AN11006-like"/>
</dbReference>
<feature type="compositionally biased region" description="Basic and acidic residues" evidence="1">
    <location>
        <begin position="966"/>
        <end position="985"/>
    </location>
</feature>
<name>A0A364MZC8_STELY</name>
<reference evidence="3" key="1">
    <citation type="submission" date="2018-05" db="EMBL/GenBank/DDBJ databases">
        <title>Draft genome sequence of Stemphylium lycopersici strain CIDEFI 213.</title>
        <authorList>
            <person name="Medina R."/>
            <person name="Franco M.E.E."/>
            <person name="Lucentini C.G."/>
            <person name="Saparrat M.C.N."/>
            <person name="Balatti P.A."/>
        </authorList>
    </citation>
    <scope>NUCLEOTIDE SEQUENCE [LARGE SCALE GENOMIC DNA]</scope>
    <source>
        <strain evidence="3">CIDEFI 213</strain>
    </source>
</reference>
<comment type="caution">
    <text evidence="2">The sequence shown here is derived from an EMBL/GenBank/DDBJ whole genome shotgun (WGS) entry which is preliminary data.</text>
</comment>
<feature type="compositionally biased region" description="Polar residues" evidence="1">
    <location>
        <begin position="858"/>
        <end position="868"/>
    </location>
</feature>
<protein>
    <submittedName>
        <fullName evidence="2">Cytochrome p450 3a10</fullName>
    </submittedName>
</protein>
<feature type="region of interest" description="Disordered" evidence="1">
    <location>
        <begin position="673"/>
        <end position="720"/>
    </location>
</feature>
<dbReference type="EMBL" id="QGDH01000096">
    <property type="protein sequence ID" value="RAR07780.1"/>
    <property type="molecule type" value="Genomic_DNA"/>
</dbReference>
<feature type="compositionally biased region" description="Basic residues" evidence="1">
    <location>
        <begin position="293"/>
        <end position="309"/>
    </location>
</feature>
<evidence type="ECO:0000256" key="1">
    <source>
        <dbReference type="SAM" id="MobiDB-lite"/>
    </source>
</evidence>
<accession>A0A364MZC8</accession>
<sequence>MASRTSTPSRSRSSSNSSSSSDATMIDAPPQAPSRPARLRNPSHSTATHTTSQVRPSGTQPDPSFSLLLSLPRELRDRVYTFALVSNSPFWWPGKAPESVQNDHRNVSVSLLRANKQVYNESVDILYSQNKFLFTHPSDCNIFRVVASPASVNISSVYFRIKAKDIKLWTTYLGSKQGDRSLKSDLPKLKSLWVFLRCGLLGQHAGAVGGPGGALAQAQAAQAAQAALGQQMHALQQQVQSLTQAMTAQGAQAVGGGGNHAQPGGNQIPPPPPPAPAMPFLHFAQGALGLGGHHGHAPHHHGQAQHHHPPNPNPLAQHLQHAHMHQQFNVALNPQAMQVLNATANRQDANPLYSTFLRFEREMGLESLCLNLRDVYRPWLSKPSKSKSSRSTSSAVMECASKPPDNEPMTEVKIVCILHIPRRELEQLVAGYPEELSVDPKTQDARTRFRELHGVEQHGLSALDQLDPCSNPDFMAAISPCSTIPDAHGTIQPSLFHLLSCGHVVAIDEPDRRCGQNCHHATEWAAAAHNDKLYCEVCNGIPIDSYKIMNSPSNEFFPNPNPVLRRCLALSREVIVAALTLPARRVEDLLAPVFPVPQCRPHELLCGHRVCFRFRIFAILLKSTAISSPSLKQVSSDEVGGEGDSHGYSARRFDCDYDGPASFNQSHLTEAATRAAMGKQSTMTSRRSKKGQGGNPPSKSRKLQSAAPGPAATHSEEQPRLKLRLKESGGTPNPETTLTSNQSLDFEHELPLFLESSPPVTTRTGRTIYKPKYLDSVEIGDYERAFEANSEGIGNENCDLEPHVLSDSSYSSKKAQKCGDDSASNQQQRKRKGRPPKNAPSAELPLDTIDEEEEAPPSSDTLEDQSATTDDDDVYHVINVLNSTARTHLDLPPLPTAKGTDFPPPYTARTLTQLYIFCYDLKQWDACDLVADTWIRVFHAVRAKSEQNPLYQIWRANKALTRRKREAREAWSRGQDKPGEFDPNPRDYALTVSDPEMAFEVTSMNIKLLNTLYDNTDTACGARLLWADALALSGDQTEKAIDSADKRGIQLHPDLRFNIMQTSLRMVRRNLTLKIEESTEGAWCKRYHEHGKHERMCYREKAWRYNDGIADGGSVRGYAMGGDAEGEYLDARGDVVDREELEMMDAAMRAEEAAPRGLKRGFEDKDADMGAVKRVRFGEDGDAEGESEEG</sequence>
<gene>
    <name evidence="2" type="ORF">DDE83_006348</name>
</gene>
<organism evidence="2 3">
    <name type="scientific">Stemphylium lycopersici</name>
    <name type="common">Tomato gray leaf spot disease fungus</name>
    <name type="synonym">Thyrospora lycopersici</name>
    <dbReference type="NCBI Taxonomy" id="183478"/>
    <lineage>
        <taxon>Eukaryota</taxon>
        <taxon>Fungi</taxon>
        <taxon>Dikarya</taxon>
        <taxon>Ascomycota</taxon>
        <taxon>Pezizomycotina</taxon>
        <taxon>Dothideomycetes</taxon>
        <taxon>Pleosporomycetidae</taxon>
        <taxon>Pleosporales</taxon>
        <taxon>Pleosporineae</taxon>
        <taxon>Pleosporaceae</taxon>
        <taxon>Stemphylium</taxon>
    </lineage>
</organism>
<proteinExistence type="predicted"/>
<dbReference type="PANTHER" id="PTHR42085:SF1">
    <property type="entry name" value="F-BOX DOMAIN-CONTAINING PROTEIN"/>
    <property type="match status" value="1"/>
</dbReference>
<feature type="region of interest" description="Disordered" evidence="1">
    <location>
        <begin position="792"/>
        <end position="873"/>
    </location>
</feature>
<keyword evidence="3" id="KW-1185">Reference proteome</keyword>